<dbReference type="Gene3D" id="3.30.1450.10">
    <property type="match status" value="1"/>
</dbReference>
<feature type="domain" description="Outer membrane protein assembly factor BamE" evidence="4">
    <location>
        <begin position="23"/>
        <end position="84"/>
    </location>
</feature>
<accession>A0AAP9ALE5</accession>
<dbReference type="Pfam" id="PF04355">
    <property type="entry name" value="BamE"/>
    <property type="match status" value="1"/>
</dbReference>
<evidence type="ECO:0000256" key="3">
    <source>
        <dbReference type="SAM" id="SignalP"/>
    </source>
</evidence>
<dbReference type="GO" id="GO:0019867">
    <property type="term" value="C:outer membrane"/>
    <property type="evidence" value="ECO:0007669"/>
    <property type="project" value="InterPro"/>
</dbReference>
<dbReference type="Proteomes" id="UP000317812">
    <property type="component" value="Chromosome"/>
</dbReference>
<dbReference type="EMBL" id="CP035382">
    <property type="protein sequence ID" value="QDK19901.1"/>
    <property type="molecule type" value="Genomic_DNA"/>
</dbReference>
<evidence type="ECO:0000256" key="1">
    <source>
        <dbReference type="ARBA" id="ARBA00022729"/>
    </source>
</evidence>
<feature type="chain" id="PRO_5043026568" evidence="3">
    <location>
        <begin position="18"/>
        <end position="103"/>
    </location>
</feature>
<feature type="signal peptide" evidence="3">
    <location>
        <begin position="1"/>
        <end position="17"/>
    </location>
</feature>
<dbReference type="RefSeq" id="WP_142488846.1">
    <property type="nucleotide sequence ID" value="NZ_CP035382.1"/>
</dbReference>
<evidence type="ECO:0000259" key="4">
    <source>
        <dbReference type="Pfam" id="PF04355"/>
    </source>
</evidence>
<dbReference type="PROSITE" id="PS51257">
    <property type="entry name" value="PROKAR_LIPOPROTEIN"/>
    <property type="match status" value="1"/>
</dbReference>
<dbReference type="InterPro" id="IPR037873">
    <property type="entry name" value="BamE-like"/>
</dbReference>
<keyword evidence="2" id="KW-0472">Membrane</keyword>
<evidence type="ECO:0000313" key="5">
    <source>
        <dbReference type="EMBL" id="QDK19901.1"/>
    </source>
</evidence>
<protein>
    <submittedName>
        <fullName evidence="5">Outer membrane protein assembly factor BamE</fullName>
    </submittedName>
</protein>
<evidence type="ECO:0000313" key="6">
    <source>
        <dbReference type="Proteomes" id="UP000317812"/>
    </source>
</evidence>
<proteinExistence type="predicted"/>
<name>A0AAP9ALE5_9ENTR</name>
<evidence type="ECO:0000256" key="2">
    <source>
        <dbReference type="ARBA" id="ARBA00023136"/>
    </source>
</evidence>
<gene>
    <name evidence="5" type="primary">bamE</name>
    <name evidence="5" type="ORF">ES815_17005</name>
</gene>
<reference evidence="5 6" key="1">
    <citation type="submission" date="2019-01" db="EMBL/GenBank/DDBJ databases">
        <title>Florfenicol resistance in Enterobacteriaceae and whole-genome sequence analysis of florfenicol-resistant Leclercia adecarboxylata strain R25.</title>
        <authorList>
            <person name="Bao Q."/>
            <person name="Ying Y."/>
        </authorList>
    </citation>
    <scope>NUCLEOTIDE SEQUENCE [LARGE SCALE GENOMIC DNA]</scope>
    <source>
        <strain evidence="5 6">R25</strain>
    </source>
</reference>
<dbReference type="AlphaFoldDB" id="A0AAP9ALE5"/>
<organism evidence="5 6">
    <name type="scientific">Leclercia adecarboxylata</name>
    <dbReference type="NCBI Taxonomy" id="83655"/>
    <lineage>
        <taxon>Bacteria</taxon>
        <taxon>Pseudomonadati</taxon>
        <taxon>Pseudomonadota</taxon>
        <taxon>Gammaproteobacteria</taxon>
        <taxon>Enterobacterales</taxon>
        <taxon>Enterobacteriaceae</taxon>
        <taxon>Leclercia</taxon>
    </lineage>
</organism>
<keyword evidence="1 3" id="KW-0732">Signal</keyword>
<dbReference type="InterPro" id="IPR007450">
    <property type="entry name" value="BamE_dom"/>
</dbReference>
<sequence length="103" mass="11060">MKFKRLMMIGFTVAVLAGCTTGEKIHNVQVGMTKQQVIDLLGTPDGDAVKGNAEQIQYSNRLASGWGWDKGDYYVTFENGKVVSYGSGEIRGAGAPVKGVVVF</sequence>